<dbReference type="Proteomes" id="UP001150062">
    <property type="component" value="Unassembled WGS sequence"/>
</dbReference>
<name>A0ABQ8Z8L5_9EUKA</name>
<keyword evidence="1" id="KW-1133">Transmembrane helix</keyword>
<protein>
    <submittedName>
        <fullName evidence="2">Uncharacterized protein</fullName>
    </submittedName>
</protein>
<comment type="caution">
    <text evidence="2">The sequence shown here is derived from an EMBL/GenBank/DDBJ whole genome shotgun (WGS) entry which is preliminary data.</text>
</comment>
<feature type="transmembrane region" description="Helical" evidence="1">
    <location>
        <begin position="559"/>
        <end position="582"/>
    </location>
</feature>
<proteinExistence type="predicted"/>
<feature type="transmembrane region" description="Helical" evidence="1">
    <location>
        <begin position="34"/>
        <end position="55"/>
    </location>
</feature>
<dbReference type="EMBL" id="JAOAOG010000032">
    <property type="protein sequence ID" value="KAJ6253220.1"/>
    <property type="molecule type" value="Genomic_DNA"/>
</dbReference>
<reference evidence="2" key="1">
    <citation type="submission" date="2022-08" db="EMBL/GenBank/DDBJ databases">
        <title>Novel sulfate-reducing endosymbionts in the free-living metamonad Anaeramoeba.</title>
        <authorList>
            <person name="Jerlstrom-Hultqvist J."/>
            <person name="Cepicka I."/>
            <person name="Gallot-Lavallee L."/>
            <person name="Salas-Leiva D."/>
            <person name="Curtis B.A."/>
            <person name="Zahonova K."/>
            <person name="Pipaliya S."/>
            <person name="Dacks J."/>
            <person name="Roger A.J."/>
        </authorList>
    </citation>
    <scope>NUCLEOTIDE SEQUENCE</scope>
    <source>
        <strain evidence="2">Schooner1</strain>
    </source>
</reference>
<sequence>MDEQLTENTHIYIHPDKIFCLYHSILTRRFSGRFVCISIQILGFLMLVFSILSIATGVTLHLEFLGLKRDNTTLNCLGPRNFDRITGFDQADIIKISFAQTPTSNPKNIFDSSFFTDPFFYFPLPTNKHRKKSLTSTFVDNIKKDPKEHPLLNKILFEVNKIENVKNMHIRHRDKERESPESEAVLSLIYFSGKCPITWNSTFEKEFFKAHFTQGNETHWDWKKAKSILNKKVKVINEKNTGTTNEIFVVNPNSDSDNMNGINKHGDLQKMNQARGIGSNPKLEFSFSYLFSDLFVKMISKLSSAKKSDLNTSSHLAKTAQYLYAKELGFLYLEDSTQKRLNLTAINFKISNNANCMLGLGFDSIWTKYLLHRPIIANSFRVHFNSKGFFKFVGSAEKPFQLTGSELPKTLSGWVKILFKSLLLTIALPGIVGIVSRQMTLPSLLKIITFSLPLNFSDPSLGNNNNLLPNFSPIFYMRETFNLKKLISLTILTIPSAIIYKSIGDRFIAILLIFLVWNIEIYILVFARNKLSLRILSISFSLNFFLLINYLTIFNNMGFNYFFIFGTYTLQLSVMLLLYAYIEIPSVKAGKITQVRQNNTLVFLENIFMTKDEQRRLSNLNSSVDITFGQQQR</sequence>
<evidence type="ECO:0000313" key="2">
    <source>
        <dbReference type="EMBL" id="KAJ6253220.1"/>
    </source>
</evidence>
<keyword evidence="1" id="KW-0472">Membrane</keyword>
<evidence type="ECO:0000256" key="1">
    <source>
        <dbReference type="SAM" id="Phobius"/>
    </source>
</evidence>
<feature type="transmembrane region" description="Helical" evidence="1">
    <location>
        <begin position="509"/>
        <end position="526"/>
    </location>
</feature>
<gene>
    <name evidence="2" type="ORF">M0813_01266</name>
</gene>
<keyword evidence="1" id="KW-0812">Transmembrane</keyword>
<organism evidence="2 3">
    <name type="scientific">Anaeramoeba flamelloides</name>
    <dbReference type="NCBI Taxonomy" id="1746091"/>
    <lineage>
        <taxon>Eukaryota</taxon>
        <taxon>Metamonada</taxon>
        <taxon>Anaeramoebidae</taxon>
        <taxon>Anaeramoeba</taxon>
    </lineage>
</organism>
<accession>A0ABQ8Z8L5</accession>
<evidence type="ECO:0000313" key="3">
    <source>
        <dbReference type="Proteomes" id="UP001150062"/>
    </source>
</evidence>
<feature type="transmembrane region" description="Helical" evidence="1">
    <location>
        <begin position="533"/>
        <end position="553"/>
    </location>
</feature>
<feature type="transmembrane region" description="Helical" evidence="1">
    <location>
        <begin position="486"/>
        <end position="503"/>
    </location>
</feature>
<keyword evidence="3" id="KW-1185">Reference proteome</keyword>
<feature type="transmembrane region" description="Helical" evidence="1">
    <location>
        <begin position="417"/>
        <end position="436"/>
    </location>
</feature>